<dbReference type="GO" id="GO:0008233">
    <property type="term" value="F:peptidase activity"/>
    <property type="evidence" value="ECO:0007669"/>
    <property type="project" value="UniProtKB-KW"/>
</dbReference>
<comment type="similarity">
    <text evidence="2 6">Belongs to the band 7/mec-2 family. HflK subfamily.</text>
</comment>
<evidence type="ECO:0000256" key="5">
    <source>
        <dbReference type="ARBA" id="ARBA00023136"/>
    </source>
</evidence>
<keyword evidence="5 6" id="KW-0472">Membrane</keyword>
<evidence type="ECO:0000256" key="2">
    <source>
        <dbReference type="ARBA" id="ARBA00006971"/>
    </source>
</evidence>
<protein>
    <recommendedName>
        <fullName evidence="6">Protein HflK</fullName>
    </recommendedName>
</protein>
<dbReference type="Pfam" id="PF01145">
    <property type="entry name" value="Band_7"/>
    <property type="match status" value="1"/>
</dbReference>
<dbReference type="SUPFAM" id="SSF117892">
    <property type="entry name" value="Band 7/SPFH domain"/>
    <property type="match status" value="1"/>
</dbReference>
<name>A0A7V3YFZ2_9BACT</name>
<accession>A0A7V3YFZ2</accession>
<keyword evidence="8" id="KW-0645">Protease</keyword>
<keyword evidence="4 6" id="KW-1133">Transmembrane helix</keyword>
<dbReference type="InterPro" id="IPR050710">
    <property type="entry name" value="Band7/mec-2_domain"/>
</dbReference>
<evidence type="ECO:0000256" key="1">
    <source>
        <dbReference type="ARBA" id="ARBA00004167"/>
    </source>
</evidence>
<feature type="domain" description="Band 7" evidence="7">
    <location>
        <begin position="40"/>
        <end position="219"/>
    </location>
</feature>
<comment type="subcellular location">
    <subcellularLocation>
        <location evidence="1">Membrane</location>
        <topology evidence="1">Single-pass membrane protein</topology>
    </subcellularLocation>
</comment>
<evidence type="ECO:0000256" key="3">
    <source>
        <dbReference type="ARBA" id="ARBA00022692"/>
    </source>
</evidence>
<evidence type="ECO:0000259" key="7">
    <source>
        <dbReference type="SMART" id="SM00244"/>
    </source>
</evidence>
<evidence type="ECO:0000256" key="6">
    <source>
        <dbReference type="RuleBase" id="RU364113"/>
    </source>
</evidence>
<comment type="function">
    <text evidence="6">HflC and HflK could encode or regulate a protease.</text>
</comment>
<keyword evidence="3 6" id="KW-0812">Transmembrane</keyword>
<proteinExistence type="inferred from homology"/>
<dbReference type="InterPro" id="IPR036013">
    <property type="entry name" value="Band_7/SPFH_dom_sf"/>
</dbReference>
<organism evidence="8">
    <name type="scientific">Candidatus Caldatribacterium californiense</name>
    <dbReference type="NCBI Taxonomy" id="1454726"/>
    <lineage>
        <taxon>Bacteria</taxon>
        <taxon>Pseudomonadati</taxon>
        <taxon>Atribacterota</taxon>
        <taxon>Atribacteria</taxon>
        <taxon>Atribacterales</taxon>
        <taxon>Candidatus Caldatribacteriaceae</taxon>
        <taxon>Candidatus Caldatribacterium</taxon>
    </lineage>
</organism>
<dbReference type="NCBIfam" id="TIGR01933">
    <property type="entry name" value="hflK"/>
    <property type="match status" value="1"/>
</dbReference>
<comment type="caution">
    <text evidence="8">The sequence shown here is derived from an EMBL/GenBank/DDBJ whole genome shotgun (WGS) entry which is preliminary data.</text>
</comment>
<dbReference type="AlphaFoldDB" id="A0A7V3YFZ2"/>
<evidence type="ECO:0000256" key="4">
    <source>
        <dbReference type="ARBA" id="ARBA00022989"/>
    </source>
</evidence>
<dbReference type="InterPro" id="IPR001107">
    <property type="entry name" value="Band_7"/>
</dbReference>
<reference evidence="8" key="1">
    <citation type="journal article" date="2020" name="mSystems">
        <title>Genome- and Community-Level Interaction Insights into Carbon Utilization and Element Cycling Functions of Hydrothermarchaeota in Hydrothermal Sediment.</title>
        <authorList>
            <person name="Zhou Z."/>
            <person name="Liu Y."/>
            <person name="Xu W."/>
            <person name="Pan J."/>
            <person name="Luo Z.H."/>
            <person name="Li M."/>
        </authorList>
    </citation>
    <scope>NUCLEOTIDE SEQUENCE [LARGE SCALE GENOMIC DNA]</scope>
    <source>
        <strain evidence="8">SpSt-747</strain>
    </source>
</reference>
<gene>
    <name evidence="8" type="primary">hflK</name>
    <name evidence="8" type="ORF">ENV30_02155</name>
</gene>
<dbReference type="EMBL" id="DTFV01000038">
    <property type="protein sequence ID" value="HGI30106.1"/>
    <property type="molecule type" value="Genomic_DNA"/>
</dbReference>
<dbReference type="PANTHER" id="PTHR43327:SF2">
    <property type="entry name" value="MODULATOR OF FTSH PROTEASE HFLK"/>
    <property type="match status" value="1"/>
</dbReference>
<dbReference type="Gene3D" id="3.30.479.30">
    <property type="entry name" value="Band 7 domain"/>
    <property type="match status" value="1"/>
</dbReference>
<keyword evidence="8" id="KW-0378">Hydrolase</keyword>
<comment type="subunit">
    <text evidence="6">HflC and HflK may interact to form a multimeric complex.</text>
</comment>
<dbReference type="SMART" id="SM00244">
    <property type="entry name" value="PHB"/>
    <property type="match status" value="1"/>
</dbReference>
<dbReference type="GO" id="GO:0006508">
    <property type="term" value="P:proteolysis"/>
    <property type="evidence" value="ECO:0007669"/>
    <property type="project" value="UniProtKB-KW"/>
</dbReference>
<feature type="transmembrane region" description="Helical" evidence="6">
    <location>
        <begin position="25"/>
        <end position="46"/>
    </location>
</feature>
<dbReference type="CDD" id="cd03404">
    <property type="entry name" value="SPFH_HflK"/>
    <property type="match status" value="1"/>
</dbReference>
<dbReference type="PANTHER" id="PTHR43327">
    <property type="entry name" value="STOMATIN-LIKE PROTEIN 2, MITOCHONDRIAL"/>
    <property type="match status" value="1"/>
</dbReference>
<dbReference type="InterPro" id="IPR010201">
    <property type="entry name" value="HflK"/>
</dbReference>
<dbReference type="GO" id="GO:0016020">
    <property type="term" value="C:membrane"/>
    <property type="evidence" value="ECO:0007669"/>
    <property type="project" value="UniProtKB-SubCell"/>
</dbReference>
<sequence length="330" mass="37679">MHGEGFEGRVIDISTLRIIRFFRRLGLYVFLAVVILYFLSGVYVVGPDEVGVVRRLGNYHRTVPPGIHYRLPYPFESVVRPKITEVRRVEIGFRTLSPGPPPKYALVPEESLMLTGDENIVSCQFIVQFRISDPYQYLFRIKDPEKAVKNAAEAALREVVGKKTIDEVLTTGRAEVQEETRTLLQDILNRYEAGIRVIAVQLQDVQPPQEVVAAFKDVASAREDKVRFINEAEAYRNQILPQARGEAARILKEAEAYKETTIRKAEGEVARFLSVLREYELNPEITRERLRLETLERTLPKVRKFIFDEEAASQGTLKFLPLSEGEKSGE</sequence>
<evidence type="ECO:0000313" key="8">
    <source>
        <dbReference type="EMBL" id="HGI30106.1"/>
    </source>
</evidence>